<dbReference type="SUPFAM" id="SSF54197">
    <property type="entry name" value="HIT-like"/>
    <property type="match status" value="1"/>
</dbReference>
<dbReference type="InterPro" id="IPR036265">
    <property type="entry name" value="HIT-like_sf"/>
</dbReference>
<reference evidence="5 6" key="1">
    <citation type="submission" date="2017-04" db="EMBL/GenBank/DDBJ databases">
        <title>Comparative genome analysis of Subtercola boreus.</title>
        <authorList>
            <person name="Cho Y.-J."/>
            <person name="Cho A."/>
            <person name="Kim O.-S."/>
            <person name="Lee J.-I."/>
        </authorList>
    </citation>
    <scope>NUCLEOTIDE SEQUENCE [LARGE SCALE GENOMIC DNA]</scope>
    <source>
        <strain evidence="5 6">P28004</strain>
    </source>
</reference>
<dbReference type="PROSITE" id="PS51084">
    <property type="entry name" value="HIT_2"/>
    <property type="match status" value="1"/>
</dbReference>
<dbReference type="InterPro" id="IPR001310">
    <property type="entry name" value="Histidine_triad_HIT"/>
</dbReference>
<dbReference type="PANTHER" id="PTHR46648:SF1">
    <property type="entry name" value="ADENOSINE 5'-MONOPHOSPHORAMIDASE HNT1"/>
    <property type="match status" value="1"/>
</dbReference>
<dbReference type="EMBL" id="NBXE01000035">
    <property type="protein sequence ID" value="RFA25089.1"/>
    <property type="molecule type" value="Genomic_DNA"/>
</dbReference>
<feature type="domain" description="HIT" evidence="4">
    <location>
        <begin position="15"/>
        <end position="123"/>
    </location>
</feature>
<comment type="caution">
    <text evidence="5">The sequence shown here is derived from an EMBL/GenBank/DDBJ whole genome shotgun (WGS) entry which is preliminary data.</text>
</comment>
<dbReference type="Gene3D" id="3.30.428.10">
    <property type="entry name" value="HIT-like"/>
    <property type="match status" value="1"/>
</dbReference>
<name>A0A3E0W8N5_9MICO</name>
<sequence length="156" mass="16726">MTDSNIDLPTAEPCAFCDYLSGSRPYTVLCRSDTVAVLVTREQRGIGHLLVLPTRHIPTLLETTKRERHALIDTLAAAAKLIDEAYERPGIAIWQNNGIAAHQAIPHLHFHVAGTLPSGGTEFGPVPELSIGKTDKIAERLASSGGHEICIGGEKG</sequence>
<evidence type="ECO:0000256" key="2">
    <source>
        <dbReference type="PIRSR" id="PIRSR601310-3"/>
    </source>
</evidence>
<protein>
    <submittedName>
        <fullName evidence="5">HIT family protein</fullName>
    </submittedName>
</protein>
<organism evidence="5 6">
    <name type="scientific">Subtercola boreus</name>
    <dbReference type="NCBI Taxonomy" id="120213"/>
    <lineage>
        <taxon>Bacteria</taxon>
        <taxon>Bacillati</taxon>
        <taxon>Actinomycetota</taxon>
        <taxon>Actinomycetes</taxon>
        <taxon>Micrococcales</taxon>
        <taxon>Microbacteriaceae</taxon>
        <taxon>Subtercola</taxon>
    </lineage>
</organism>
<feature type="short sequence motif" description="Histidine triad motif" evidence="2 3">
    <location>
        <begin position="107"/>
        <end position="111"/>
    </location>
</feature>
<evidence type="ECO:0000313" key="5">
    <source>
        <dbReference type="EMBL" id="RFA25089.1"/>
    </source>
</evidence>
<gene>
    <name evidence="5" type="ORF">B7R25_16205</name>
</gene>
<dbReference type="GO" id="GO:0009117">
    <property type="term" value="P:nucleotide metabolic process"/>
    <property type="evidence" value="ECO:0007669"/>
    <property type="project" value="TreeGrafter"/>
</dbReference>
<evidence type="ECO:0000256" key="3">
    <source>
        <dbReference type="PROSITE-ProRule" id="PRU00464"/>
    </source>
</evidence>
<accession>A0A3E0W8N5</accession>
<feature type="active site" description="Tele-AMP-histidine intermediate" evidence="1">
    <location>
        <position position="109"/>
    </location>
</feature>
<proteinExistence type="predicted"/>
<evidence type="ECO:0000313" key="6">
    <source>
        <dbReference type="Proteomes" id="UP000257080"/>
    </source>
</evidence>
<dbReference type="RefSeq" id="WP_116419987.1">
    <property type="nucleotide sequence ID" value="NZ_NBXC01000030.1"/>
</dbReference>
<evidence type="ECO:0000259" key="4">
    <source>
        <dbReference type="PROSITE" id="PS51084"/>
    </source>
</evidence>
<dbReference type="Pfam" id="PF01230">
    <property type="entry name" value="HIT"/>
    <property type="match status" value="1"/>
</dbReference>
<dbReference type="Proteomes" id="UP000257080">
    <property type="component" value="Unassembled WGS sequence"/>
</dbReference>
<dbReference type="PANTHER" id="PTHR46648">
    <property type="entry name" value="HIT FAMILY PROTEIN 1"/>
    <property type="match status" value="1"/>
</dbReference>
<dbReference type="InterPro" id="IPR011146">
    <property type="entry name" value="HIT-like"/>
</dbReference>
<dbReference type="OrthoDB" id="9784774at2"/>
<dbReference type="GO" id="GO:0003824">
    <property type="term" value="F:catalytic activity"/>
    <property type="evidence" value="ECO:0007669"/>
    <property type="project" value="InterPro"/>
</dbReference>
<evidence type="ECO:0000256" key="1">
    <source>
        <dbReference type="PIRSR" id="PIRSR601310-1"/>
    </source>
</evidence>
<dbReference type="AlphaFoldDB" id="A0A3E0W8N5"/>